<dbReference type="PANTHER" id="PTHR13387">
    <property type="entry name" value="PROTEIN HGH1 HOMOLOG"/>
    <property type="match status" value="1"/>
</dbReference>
<dbReference type="InterPro" id="IPR011989">
    <property type="entry name" value="ARM-like"/>
</dbReference>
<dbReference type="SUPFAM" id="SSF48371">
    <property type="entry name" value="ARM repeat"/>
    <property type="match status" value="1"/>
</dbReference>
<dbReference type="Pfam" id="PF04064">
    <property type="entry name" value="DUF384"/>
    <property type="match status" value="1"/>
</dbReference>
<name>A0A812X608_9DINO</name>
<feature type="domain" description="Protein HGH1 C-terminal" evidence="4">
    <location>
        <begin position="1932"/>
        <end position="1983"/>
    </location>
</feature>
<accession>A0A812X608</accession>
<dbReference type="PANTHER" id="PTHR13387:SF9">
    <property type="entry name" value="PROTEIN HGH1 HOMOLOG"/>
    <property type="match status" value="1"/>
</dbReference>
<dbReference type="InterPro" id="IPR007206">
    <property type="entry name" value="Protein_HGH1_C"/>
</dbReference>
<reference evidence="5" key="1">
    <citation type="submission" date="2021-02" db="EMBL/GenBank/DDBJ databases">
        <authorList>
            <person name="Dougan E. K."/>
            <person name="Rhodes N."/>
            <person name="Thang M."/>
            <person name="Chan C."/>
        </authorList>
    </citation>
    <scope>NUCLEOTIDE SEQUENCE</scope>
</reference>
<evidence type="ECO:0000256" key="1">
    <source>
        <dbReference type="ARBA" id="ARBA00006712"/>
    </source>
</evidence>
<dbReference type="SUPFAM" id="SSF49899">
    <property type="entry name" value="Concanavalin A-like lectins/glucanases"/>
    <property type="match status" value="1"/>
</dbReference>
<dbReference type="InterPro" id="IPR039717">
    <property type="entry name" value="Hgh1"/>
</dbReference>
<dbReference type="Pfam" id="PF04063">
    <property type="entry name" value="DUF383"/>
    <property type="match status" value="1"/>
</dbReference>
<keyword evidence="6" id="KW-1185">Reference proteome</keyword>
<dbReference type="InterPro" id="IPR016024">
    <property type="entry name" value="ARM-type_fold"/>
</dbReference>
<feature type="domain" description="Protein HGH1 N-terminal" evidence="3">
    <location>
        <begin position="1762"/>
        <end position="1914"/>
    </location>
</feature>
<dbReference type="OrthoDB" id="73532at2759"/>
<dbReference type="Proteomes" id="UP000601435">
    <property type="component" value="Unassembled WGS sequence"/>
</dbReference>
<dbReference type="Gene3D" id="1.25.10.10">
    <property type="entry name" value="Leucine-rich Repeat Variant"/>
    <property type="match status" value="1"/>
</dbReference>
<dbReference type="InterPro" id="IPR007205">
    <property type="entry name" value="Protein_HGH1_N"/>
</dbReference>
<comment type="similarity">
    <text evidence="1">Belongs to the HGH1 family.</text>
</comment>
<dbReference type="InterPro" id="IPR013320">
    <property type="entry name" value="ConA-like_dom_sf"/>
</dbReference>
<comment type="caution">
    <text evidence="5">The sequence shown here is derived from an EMBL/GenBank/DDBJ whole genome shotgun (WGS) entry which is preliminary data.</text>
</comment>
<dbReference type="Pfam" id="PF13385">
    <property type="entry name" value="Laminin_G_3"/>
    <property type="match status" value="1"/>
</dbReference>
<protein>
    <recommendedName>
        <fullName evidence="2">Protein HGH1 homolog</fullName>
    </recommendedName>
</protein>
<sequence length="2005" mass="214383">MRVADLCARNSASWMLKVVFASIWVFWKTHRPQLEKRLSAKRRIHTLDVPRFLRGPTVAPGPVFVPRSNGKEDSSQIRFRSQVSNADVLAYAEGKAMDQEKSSACLPIFIRLLRPGQDAAQEFTCLVFPSAPPAAMHSTIDMNPVLVLIWQPDCMPCVLLKLFELLMPSAYVGTQCKGPDRISWHGVMQRGFEHEVATDPPNGGAGVGACGIFGSDIRNWHKLDCAPIWKQDFICFLFNVAAGRLRVVFGYLSEDEARNGECAPDQLGPVSDQVVQAPLSARWGTAANVAQGVSTLTADMATGATFLQGGMYRLCFSDDGSFASGRADLLNVLLNVQAYVTTRLPAGTGLFLIFANGEEKAGIDGESIKFSAAQPITKIALQLPLLSVIDSGSVRLKAISAAVTREEVLAGACAAGSMMELSTEMVGAPLSSASGVATLDSRGSRQINTSFADPIPFNSAGRAQLCYSDDGSFSNDHVDLVNVELIADGLISTCETAGCLAARSFRCHALLGKASEYGSCALPIEGVQGDLGLLSWSRGIDGLYGGDGAPLPLDTPMCGTTAADTAAFCAGKTCEEGNRSFHLDSASLVTMPPSEPLVFSQTARAAAVCYCTGLSGCDLVTGAAGFFQQVGFVQLFTASVMPVGEFSCATSSSGVLASIPFVSCVFCPFGGCPFEAASRIIFTRQPEPWKAQVFPAWHPEHRCKHAVHESFLLPVADLALQIDGGPRSDVKRFRPEEGYTLPNWPTFVPKGNWLDICFTPDYRGENASEWFKVGEVAVLEASLAASSTVPGGSTTSPPKQVGQVGQISMSRSLLPYRNPENVVGLTTGGGIRLASMIITEDSSTREACEKGRTVGVVGLTRANASAYSATVRGDRIVFDGGEVGKSIYFPDVATAVVCYCPDMGGLDEFGEQVCLGSPYWVPVGALVVAGPVANQYWVLPTMKTFRFEYLGVNLQDGDMLRLILEDSSCAAFPPAERMCLRPNEDPINGHALCNSNFLTANSGHMRTTTLASDRVRCDELNENCETVPLTNLETTDTGLQLTFAGTTYSGGGLGNLGLMDGDTIVLGAGVQCGENCSQPMLDMAKGFLVFQGLQNYLPLDEEDGDLAADIVGERHGTFQGCAGHSMCGGAGVQRTPGKWGFVFDGLPPDAATAFGLPAGSPVEGTEAWSVVFWVQLEKDGWYTLCGMANGNGIFEDGEVEIGVATAPWPAGSLYLRQAAGISGEDQAAKALLCRSVMLLTLEAMGDAVLPMAQWAHVAVVYAGRMSGSLRFYIDGALAYECLGVVVNTSTLPLQFAGHVSDEFPGGANASDGYLELDEIRFYNLPLSSEDVLALANASDGGIADRSQAPGAPIGIAIAETSNPAVFTVEQGSFASAPIPPRFHIEGGQWRRTNRGVTRGELMSSSARRLRLAVSRKFAGNVMAEQLMLVLQLNGAWDLADAAGLAKGEWSQSSPFVLTFRTGSADSAGRRYVQAEGHMSLTLTFINQAALRHMGSSAQGPFVSSFNIGSDEWEEATQTVCGIVFRELWSSDQAKGFPLPKGCFYRGLTVDMREIVIIFEKRNGLSPDSLSYQIVMNAQATNEMVTDQEAGRAAQSHNAAQCSLLCRQSTSKPVDRRSSSLAAMADAESSQDQEFSELLGFLQDQKPEVRRFAAEGVLGQTEDTDFLDYCRRNPRKAARPLLRLAERTEAEVSEAAEAGEKAGSSQAQKATAIQAASSMEACVSALKALVNLSTIPSVQEELVSLNAPKRITEALRSGWLEGRATMAHWYAMVLANISTSAKGQQALCGDEGMLKFLVAAYVTKPRPAARDGYEDPLLWLGSLLVNVLVLPEGRKLFAMGENHALTTIFNELADRGRRQDMINAVKNTCLDSECHQTVITTDLIAQMARFLCPWESLDADAKSMLPGALKESLEKDGASLTGDVAVRSAAAVSLMGLCRSLAGRDYLRASGCEQVLRAWHAEETDGTIKEQIDVVLPALVLSEDELKAEQDKLVAQQVETGPADDP</sequence>
<evidence type="ECO:0000313" key="6">
    <source>
        <dbReference type="Proteomes" id="UP000601435"/>
    </source>
</evidence>
<evidence type="ECO:0000259" key="3">
    <source>
        <dbReference type="Pfam" id="PF04063"/>
    </source>
</evidence>
<evidence type="ECO:0000313" key="5">
    <source>
        <dbReference type="EMBL" id="CAE7709767.1"/>
    </source>
</evidence>
<evidence type="ECO:0000259" key="4">
    <source>
        <dbReference type="Pfam" id="PF04064"/>
    </source>
</evidence>
<proteinExistence type="inferred from homology"/>
<gene>
    <name evidence="5" type="ORF">SNEC2469_LOCUS20477</name>
</gene>
<evidence type="ECO:0000256" key="2">
    <source>
        <dbReference type="ARBA" id="ARBA00014076"/>
    </source>
</evidence>
<dbReference type="EMBL" id="CAJNJA010035696">
    <property type="protein sequence ID" value="CAE7709767.1"/>
    <property type="molecule type" value="Genomic_DNA"/>
</dbReference>
<dbReference type="Gene3D" id="2.60.120.200">
    <property type="match status" value="1"/>
</dbReference>
<organism evidence="5 6">
    <name type="scientific">Symbiodinium necroappetens</name>
    <dbReference type="NCBI Taxonomy" id="1628268"/>
    <lineage>
        <taxon>Eukaryota</taxon>
        <taxon>Sar</taxon>
        <taxon>Alveolata</taxon>
        <taxon>Dinophyceae</taxon>
        <taxon>Suessiales</taxon>
        <taxon>Symbiodiniaceae</taxon>
        <taxon>Symbiodinium</taxon>
    </lineage>
</organism>